<dbReference type="AlphaFoldDB" id="R4U7D3"/>
<dbReference type="EMBL" id="CP005078">
    <property type="protein sequence ID" value="AGM26563.1"/>
    <property type="molecule type" value="Genomic_DNA"/>
</dbReference>
<keyword evidence="1" id="KW-1133">Transmembrane helix</keyword>
<keyword evidence="4" id="KW-1185">Reference proteome</keyword>
<feature type="transmembrane region" description="Helical" evidence="1">
    <location>
        <begin position="71"/>
        <end position="92"/>
    </location>
</feature>
<organism evidence="3 4">
    <name type="scientific">Spiroplasma syrphidicola EA-1</name>
    <dbReference type="NCBI Taxonomy" id="1276229"/>
    <lineage>
        <taxon>Bacteria</taxon>
        <taxon>Bacillati</taxon>
        <taxon>Mycoplasmatota</taxon>
        <taxon>Mollicutes</taxon>
        <taxon>Entomoplasmatales</taxon>
        <taxon>Spiroplasmataceae</taxon>
        <taxon>Spiroplasma</taxon>
    </lineage>
</organism>
<dbReference type="Proteomes" id="UP000013963">
    <property type="component" value="Chromosome"/>
</dbReference>
<dbReference type="Gene3D" id="3.20.20.450">
    <property type="entry name" value="EAL domain"/>
    <property type="match status" value="1"/>
</dbReference>
<reference evidence="3 4" key="1">
    <citation type="journal article" date="2013" name="Genome Biol. Evol.">
        <title>Complete genomes of two dipteran-associated spiroplasmas provided insights into the origin, dynamics, and impacts of viral invasion in spiroplasma.</title>
        <authorList>
            <person name="Ku C."/>
            <person name="Lo W.S."/>
            <person name="Chen L.L."/>
            <person name="Kuo C.H."/>
        </authorList>
    </citation>
    <scope>NUCLEOTIDE SEQUENCE [LARGE SCALE GENOMIC DNA]</scope>
    <source>
        <strain evidence="3">EA-1</strain>
    </source>
</reference>
<evidence type="ECO:0000313" key="3">
    <source>
        <dbReference type="EMBL" id="AGM26563.1"/>
    </source>
</evidence>
<dbReference type="STRING" id="1276229.SSYRP_v1c09760"/>
<feature type="transmembrane region" description="Helical" evidence="1">
    <location>
        <begin position="128"/>
        <end position="146"/>
    </location>
</feature>
<feature type="transmembrane region" description="Helical" evidence="1">
    <location>
        <begin position="7"/>
        <end position="26"/>
    </location>
</feature>
<feature type="transmembrane region" description="Helical" evidence="1">
    <location>
        <begin position="152"/>
        <end position="172"/>
    </location>
</feature>
<keyword evidence="1" id="KW-0472">Membrane</keyword>
<dbReference type="PROSITE" id="PS50883">
    <property type="entry name" value="EAL"/>
    <property type="match status" value="1"/>
</dbReference>
<dbReference type="RefSeq" id="WP_016341202.1">
    <property type="nucleotide sequence ID" value="NC_021284.1"/>
</dbReference>
<feature type="domain" description="EAL" evidence="2">
    <location>
        <begin position="406"/>
        <end position="659"/>
    </location>
</feature>
<dbReference type="InterPro" id="IPR001633">
    <property type="entry name" value="EAL_dom"/>
</dbReference>
<dbReference type="Pfam" id="PF00563">
    <property type="entry name" value="EAL"/>
    <property type="match status" value="1"/>
</dbReference>
<dbReference type="InterPro" id="IPR035919">
    <property type="entry name" value="EAL_sf"/>
</dbReference>
<protein>
    <recommendedName>
        <fullName evidence="2">EAL domain-containing protein</fullName>
    </recommendedName>
</protein>
<feature type="transmembrane region" description="Helical" evidence="1">
    <location>
        <begin position="98"/>
        <end position="116"/>
    </location>
</feature>
<proteinExistence type="predicted"/>
<dbReference type="PATRIC" id="fig|1276229.3.peg.967"/>
<dbReference type="HOGENOM" id="CLU_412724_0_0_14"/>
<dbReference type="SUPFAM" id="SSF141868">
    <property type="entry name" value="EAL domain-like"/>
    <property type="match status" value="1"/>
</dbReference>
<evidence type="ECO:0000256" key="1">
    <source>
        <dbReference type="SAM" id="Phobius"/>
    </source>
</evidence>
<dbReference type="OrthoDB" id="388025at2"/>
<feature type="transmembrane region" description="Helical" evidence="1">
    <location>
        <begin position="184"/>
        <end position="207"/>
    </location>
</feature>
<evidence type="ECO:0000259" key="2">
    <source>
        <dbReference type="PROSITE" id="PS50883"/>
    </source>
</evidence>
<feature type="transmembrane region" description="Helical" evidence="1">
    <location>
        <begin position="38"/>
        <end position="59"/>
    </location>
</feature>
<dbReference type="KEGG" id="ssyr:SSYRP_v1c09760"/>
<gene>
    <name evidence="3" type="ORF">SSYRP_v1c09760</name>
</gene>
<dbReference type="eggNOG" id="COG2200">
    <property type="taxonomic scope" value="Bacteria"/>
</dbReference>
<evidence type="ECO:0000313" key="4">
    <source>
        <dbReference type="Proteomes" id="UP000013963"/>
    </source>
</evidence>
<name>R4U7D3_9MOLU</name>
<keyword evidence="1" id="KW-0812">Transmembrane</keyword>
<sequence length="674" mass="78393">MNNILNVIFVYLLFIAIFVFIYAFTWGLVRNYFVRFTIYYQAIIGGVYAILAIVAESLIPIFVKDINVNIIVIYLPLIVCWLIGVFISWISIIMYTTFIFIFTFVIAIFFQTSYFYTVSYPIDIITMVLLYVITFSVIIIVKIFKWTQWTNWSLLTLVAFVFNSIMILIQVKDKTWANYLLDELVVLIWIGMSYLAYLLGAGIELIYNHALKLQNIIEYDRSKYLREALAHEAIYDYIHRNKIRQGLYLTFAINNINALDRFLTSNLKNKIIDLISQQIFKAWEGQDVIFFKASLNHFGIFVPIPYYQKINIAKLLQDNQLKTRHEDDLLKKFEKIIQGVETTYKYQNYNIIVKLQGYASFYGLQSNNLDKLKDYNLFAAENRLNLEYNNQVIVIDPASIMALNRQKRSILTLNENVSLQKILSLFSSVVDVNNQFNVLGHYATNLINGNEVDSFLDQNIENVTDTIHEEVLLRYNAALNIKNFRKFKEYLNYQLFLTYSASFLASKSFNLKKFVAKLIELKINTANLILTFDLKEIGFDTHRFEKNLASLKELGIKIAVKNLGALETDISSLGYYQPDYAIIAPTLVTKMFLQQNLQTLIAELVELTEKLQITLIAPHVNSYLTYKRIKELGINYMFGTLFGVYEEPQGEILTEVKFALFKNEMKGLKNEIKK</sequence>
<accession>R4U7D3</accession>